<dbReference type="CDD" id="cd00570">
    <property type="entry name" value="GST_N_family"/>
    <property type="match status" value="1"/>
</dbReference>
<dbReference type="InterPro" id="IPR004045">
    <property type="entry name" value="Glutathione_S-Trfase_N"/>
</dbReference>
<dbReference type="InterPro" id="IPR040079">
    <property type="entry name" value="Glutathione_S-Trfase"/>
</dbReference>
<dbReference type="SFLD" id="SFLDG00358">
    <property type="entry name" value="Main_(cytGST)"/>
    <property type="match status" value="1"/>
</dbReference>
<dbReference type="Pfam" id="PF13409">
    <property type="entry name" value="GST_N_2"/>
    <property type="match status" value="1"/>
</dbReference>
<proteinExistence type="predicted"/>
<dbReference type="PANTHER" id="PTHR43968:SF6">
    <property type="entry name" value="GLUTATHIONE S-TRANSFERASE OMEGA"/>
    <property type="match status" value="1"/>
</dbReference>
<dbReference type="Gene3D" id="3.40.30.10">
    <property type="entry name" value="Glutaredoxin"/>
    <property type="match status" value="1"/>
</dbReference>
<protein>
    <recommendedName>
        <fullName evidence="6">Glutathione S-transferase</fullName>
    </recommendedName>
</protein>
<sequence>MQIACPEASGAALRTVQTHESTAALVAHPGWFCPFSQRAWIVLEEKKVSYQYKETNPHTKDKNFLAINPKGLIPVISHKGVNVSESQVVMEYLEDITGPDVRMYPADALQRAVARMWIDHIAKKIVPCFFRVLQAQEVEKQRAAETDLLAGITDFVNAMDPGGPFFFGDWFSMVDAFIAPWMMRSEYVMKHFKGFDMPQRGSGPVWSRWWTFVEAVQTRKSVVDTTSELEHYLPNLQKYANDTAQTQAAKATREGRDYS</sequence>
<dbReference type="InterPro" id="IPR036282">
    <property type="entry name" value="Glutathione-S-Trfase_C_sf"/>
</dbReference>
<evidence type="ECO:0000313" key="5">
    <source>
        <dbReference type="Proteomes" id="UP001465755"/>
    </source>
</evidence>
<dbReference type="InterPro" id="IPR010987">
    <property type="entry name" value="Glutathione-S-Trfase_C-like"/>
</dbReference>
<dbReference type="InterPro" id="IPR005442">
    <property type="entry name" value="GST_omega"/>
</dbReference>
<reference evidence="4 5" key="1">
    <citation type="journal article" date="2024" name="Nat. Commun.">
        <title>Phylogenomics reveals the evolutionary origins of lichenization in chlorophyte algae.</title>
        <authorList>
            <person name="Puginier C."/>
            <person name="Libourel C."/>
            <person name="Otte J."/>
            <person name="Skaloud P."/>
            <person name="Haon M."/>
            <person name="Grisel S."/>
            <person name="Petersen M."/>
            <person name="Berrin J.G."/>
            <person name="Delaux P.M."/>
            <person name="Dal Grande F."/>
            <person name="Keller J."/>
        </authorList>
    </citation>
    <scope>NUCLEOTIDE SEQUENCE [LARGE SCALE GENOMIC DNA]</scope>
    <source>
        <strain evidence="4 5">SAG 2036</strain>
    </source>
</reference>
<dbReference type="GO" id="GO:0004364">
    <property type="term" value="F:glutathione transferase activity"/>
    <property type="evidence" value="ECO:0007669"/>
    <property type="project" value="InterPro"/>
</dbReference>
<dbReference type="Gene3D" id="1.20.1050.10">
    <property type="match status" value="1"/>
</dbReference>
<organism evidence="4 5">
    <name type="scientific">Symbiochloris irregularis</name>
    <dbReference type="NCBI Taxonomy" id="706552"/>
    <lineage>
        <taxon>Eukaryota</taxon>
        <taxon>Viridiplantae</taxon>
        <taxon>Chlorophyta</taxon>
        <taxon>core chlorophytes</taxon>
        <taxon>Trebouxiophyceae</taxon>
        <taxon>Trebouxiales</taxon>
        <taxon>Trebouxiaceae</taxon>
        <taxon>Symbiochloris</taxon>
    </lineage>
</organism>
<dbReference type="SUPFAM" id="SSF47616">
    <property type="entry name" value="GST C-terminal domain-like"/>
    <property type="match status" value="1"/>
</dbReference>
<accession>A0AAW1P592</accession>
<dbReference type="InterPro" id="IPR041695">
    <property type="entry name" value="GST_C_5"/>
</dbReference>
<feature type="domain" description="GST C-terminal" evidence="3">
    <location>
        <begin position="107"/>
        <end position="235"/>
    </location>
</feature>
<evidence type="ECO:0000259" key="2">
    <source>
        <dbReference type="PROSITE" id="PS50404"/>
    </source>
</evidence>
<evidence type="ECO:0000313" key="4">
    <source>
        <dbReference type="EMBL" id="KAK9805035.1"/>
    </source>
</evidence>
<dbReference type="InterPro" id="IPR050983">
    <property type="entry name" value="GST_Omega/HSP26"/>
</dbReference>
<dbReference type="Proteomes" id="UP001465755">
    <property type="component" value="Unassembled WGS sequence"/>
</dbReference>
<evidence type="ECO:0000259" key="3">
    <source>
        <dbReference type="PROSITE" id="PS50405"/>
    </source>
</evidence>
<keyword evidence="1" id="KW-0560">Oxidoreductase</keyword>
<dbReference type="SUPFAM" id="SSF52833">
    <property type="entry name" value="Thioredoxin-like"/>
    <property type="match status" value="1"/>
</dbReference>
<name>A0AAW1P592_9CHLO</name>
<gene>
    <name evidence="4" type="ORF">WJX73_005038</name>
</gene>
<dbReference type="GO" id="GO:0005737">
    <property type="term" value="C:cytoplasm"/>
    <property type="evidence" value="ECO:0007669"/>
    <property type="project" value="InterPro"/>
</dbReference>
<dbReference type="PROSITE" id="PS50404">
    <property type="entry name" value="GST_NTER"/>
    <property type="match status" value="1"/>
</dbReference>
<evidence type="ECO:0008006" key="6">
    <source>
        <dbReference type="Google" id="ProtNLM"/>
    </source>
</evidence>
<evidence type="ECO:0000256" key="1">
    <source>
        <dbReference type="ARBA" id="ARBA00023002"/>
    </source>
</evidence>
<comment type="caution">
    <text evidence="4">The sequence shown here is derived from an EMBL/GenBank/DDBJ whole genome shotgun (WGS) entry which is preliminary data.</text>
</comment>
<dbReference type="AlphaFoldDB" id="A0AAW1P592"/>
<dbReference type="PANTHER" id="PTHR43968">
    <property type="match status" value="1"/>
</dbReference>
<keyword evidence="5" id="KW-1185">Reference proteome</keyword>
<dbReference type="GO" id="GO:0045174">
    <property type="term" value="F:glutathione dehydrogenase (ascorbate) activity"/>
    <property type="evidence" value="ECO:0007669"/>
    <property type="project" value="UniProtKB-ARBA"/>
</dbReference>
<dbReference type="SFLD" id="SFLDS00019">
    <property type="entry name" value="Glutathione_Transferase_(cytos"/>
    <property type="match status" value="1"/>
</dbReference>
<feature type="domain" description="GST N-terminal" evidence="2">
    <location>
        <begin position="23"/>
        <end position="101"/>
    </location>
</feature>
<dbReference type="Pfam" id="PF16865">
    <property type="entry name" value="GST_C_5"/>
    <property type="match status" value="1"/>
</dbReference>
<dbReference type="PRINTS" id="PR01625">
    <property type="entry name" value="GSTRNSFRASEO"/>
</dbReference>
<dbReference type="PROSITE" id="PS50405">
    <property type="entry name" value="GST_CTER"/>
    <property type="match status" value="1"/>
</dbReference>
<dbReference type="InterPro" id="IPR036249">
    <property type="entry name" value="Thioredoxin-like_sf"/>
</dbReference>
<dbReference type="EMBL" id="JALJOQ010000046">
    <property type="protein sequence ID" value="KAK9805035.1"/>
    <property type="molecule type" value="Genomic_DNA"/>
</dbReference>